<dbReference type="GO" id="GO:0005525">
    <property type="term" value="F:GTP binding"/>
    <property type="evidence" value="ECO:0007669"/>
    <property type="project" value="UniProtKB-UniRule"/>
</dbReference>
<evidence type="ECO:0000256" key="7">
    <source>
        <dbReference type="ARBA" id="ARBA00032345"/>
    </source>
</evidence>
<keyword evidence="3 8" id="KW-0690">Ribosome biogenesis</keyword>
<dbReference type="Pfam" id="PF14714">
    <property type="entry name" value="KH_dom-like"/>
    <property type="match status" value="1"/>
</dbReference>
<dbReference type="CDD" id="cd01895">
    <property type="entry name" value="EngA2"/>
    <property type="match status" value="1"/>
</dbReference>
<feature type="compositionally biased region" description="Acidic residues" evidence="11">
    <location>
        <begin position="483"/>
        <end position="509"/>
    </location>
</feature>
<evidence type="ECO:0000256" key="3">
    <source>
        <dbReference type="ARBA" id="ARBA00022517"/>
    </source>
</evidence>
<dbReference type="InterPro" id="IPR005225">
    <property type="entry name" value="Small_GTP-bd"/>
</dbReference>
<comment type="caution">
    <text evidence="13">The sequence shown here is derived from an EMBL/GenBank/DDBJ whole genome shotgun (WGS) entry which is preliminary data.</text>
</comment>
<evidence type="ECO:0000256" key="2">
    <source>
        <dbReference type="ARBA" id="ARBA00020953"/>
    </source>
</evidence>
<evidence type="ECO:0000259" key="12">
    <source>
        <dbReference type="PROSITE" id="PS51712"/>
    </source>
</evidence>
<feature type="binding site" evidence="8">
    <location>
        <begin position="317"/>
        <end position="320"/>
    </location>
    <ligand>
        <name>GTP</name>
        <dbReference type="ChEBI" id="CHEBI:37565"/>
        <label>2</label>
    </ligand>
</feature>
<dbReference type="FunFam" id="3.40.50.300:FF:000057">
    <property type="entry name" value="GTPase Der"/>
    <property type="match status" value="1"/>
</dbReference>
<dbReference type="Pfam" id="PF01926">
    <property type="entry name" value="MMR_HSR1"/>
    <property type="match status" value="2"/>
</dbReference>
<evidence type="ECO:0000256" key="10">
    <source>
        <dbReference type="RuleBase" id="RU004481"/>
    </source>
</evidence>
<feature type="binding site" evidence="8">
    <location>
        <begin position="142"/>
        <end position="145"/>
    </location>
    <ligand>
        <name>GTP</name>
        <dbReference type="ChEBI" id="CHEBI:37565"/>
        <label>1</label>
    </ligand>
</feature>
<comment type="similarity">
    <text evidence="1 8 9 10">Belongs to the TRAFAC class TrmE-Era-EngA-EngB-Septin-like GTPase superfamily. EngA (Der) GTPase family.</text>
</comment>
<dbReference type="InterPro" id="IPR032859">
    <property type="entry name" value="KH_dom-like"/>
</dbReference>
<feature type="region of interest" description="Disordered" evidence="11">
    <location>
        <begin position="456"/>
        <end position="509"/>
    </location>
</feature>
<accession>A0A0C1BXB1</accession>
<name>A0A0C1BXB1_9BACT</name>
<feature type="binding site" evidence="8">
    <location>
        <begin position="79"/>
        <end position="83"/>
    </location>
    <ligand>
        <name>GTP</name>
        <dbReference type="ChEBI" id="CHEBI:37565"/>
        <label>1</label>
    </ligand>
</feature>
<dbReference type="SUPFAM" id="SSF52540">
    <property type="entry name" value="P-loop containing nucleoside triphosphate hydrolases"/>
    <property type="match status" value="2"/>
</dbReference>
<dbReference type="NCBIfam" id="TIGR00231">
    <property type="entry name" value="small_GTP"/>
    <property type="match status" value="2"/>
</dbReference>
<organism evidence="13 14">
    <name type="scientific">Parachlamydia acanthamoebae</name>
    <dbReference type="NCBI Taxonomy" id="83552"/>
    <lineage>
        <taxon>Bacteria</taxon>
        <taxon>Pseudomonadati</taxon>
        <taxon>Chlamydiota</taxon>
        <taxon>Chlamydiia</taxon>
        <taxon>Parachlamydiales</taxon>
        <taxon>Parachlamydiaceae</taxon>
        <taxon>Parachlamydia</taxon>
    </lineage>
</organism>
<evidence type="ECO:0000256" key="8">
    <source>
        <dbReference type="HAMAP-Rule" id="MF_00195"/>
    </source>
</evidence>
<dbReference type="GO" id="GO:0043022">
    <property type="term" value="F:ribosome binding"/>
    <property type="evidence" value="ECO:0007669"/>
    <property type="project" value="TreeGrafter"/>
</dbReference>
<evidence type="ECO:0000256" key="9">
    <source>
        <dbReference type="PROSITE-ProRule" id="PRU01049"/>
    </source>
</evidence>
<evidence type="ECO:0000256" key="1">
    <source>
        <dbReference type="ARBA" id="ARBA00008279"/>
    </source>
</evidence>
<keyword evidence="5 8" id="KW-0547">Nucleotide-binding</keyword>
<feature type="domain" description="EngA-type G" evidence="12">
    <location>
        <begin position="199"/>
        <end position="372"/>
    </location>
</feature>
<evidence type="ECO:0000256" key="11">
    <source>
        <dbReference type="SAM" id="MobiDB-lite"/>
    </source>
</evidence>
<sequence length="509" mass="58092">MFKLYFFIVSNFIKLKVKDLIMSRLPKLALVGRPNVGKSALFNKICGKKIAIVDEAEGVTRDRLYAEADLFGRHFQVIDTGGINPRSDAPFNEEVKRQAEIAIEEADTIVMVVDSHVGLTALDHEVAQILLRTSKPLCLAVNKIDHPSQEHLIYEFQSLGITNKVAVSATQSWRIAELLEAALDPLSLEIGEEETDKPLAIAIIGRPNVGKSSLINYLLDEQRCIVSPIPGTTRDSVDVSFTHNEHAYTLIDTAGIRRKHSEHEVVDKFAAIRTERAIARADICLLVLDSQQGITVQEKRIANLIEEAGKGCILLFNKWDLVKGFRMEHCLKEIESEASFLNHCPKIFMSAKTGRNVEKIFEEIQTVHENSQKRITTHQLNKFIEVAMQRNHPPMMMGKRLRIYYMAQVAVNPPKFILFVNYPNLMMESYKKYLYNQFREAYGFTGVPILMHLKGKEKTRQEKQEEAREQARPKPPKMAFTPSEEEEPFEVDDELSDWDEEDENNLNWP</sequence>
<dbReference type="InterPro" id="IPR031166">
    <property type="entry name" value="G_ENGA"/>
</dbReference>
<proteinExistence type="inferred from homology"/>
<dbReference type="InterPro" id="IPR016484">
    <property type="entry name" value="GTPase_Der"/>
</dbReference>
<protein>
    <recommendedName>
        <fullName evidence="2 8">GTPase Der</fullName>
    </recommendedName>
    <alternativeName>
        <fullName evidence="7 8">GTP-binding protein EngA</fullName>
    </alternativeName>
</protein>
<feature type="binding site" evidence="8">
    <location>
        <begin position="32"/>
        <end position="39"/>
    </location>
    <ligand>
        <name>GTP</name>
        <dbReference type="ChEBI" id="CHEBI:37565"/>
        <label>1</label>
    </ligand>
</feature>
<dbReference type="Gene3D" id="3.40.50.300">
    <property type="entry name" value="P-loop containing nucleotide triphosphate hydrolases"/>
    <property type="match status" value="2"/>
</dbReference>
<keyword evidence="6 8" id="KW-0342">GTP-binding</keyword>
<evidence type="ECO:0000313" key="14">
    <source>
        <dbReference type="Proteomes" id="UP000031307"/>
    </source>
</evidence>
<dbReference type="InterPro" id="IPR027417">
    <property type="entry name" value="P-loop_NTPase"/>
</dbReference>
<dbReference type="InterPro" id="IPR006073">
    <property type="entry name" value="GTP-bd"/>
</dbReference>
<dbReference type="PRINTS" id="PR00326">
    <property type="entry name" value="GTP1OBG"/>
</dbReference>
<keyword evidence="4 10" id="KW-0677">Repeat</keyword>
<gene>
    <name evidence="8 13" type="primary">der</name>
    <name evidence="13" type="ORF">DB43_AS00160</name>
</gene>
<dbReference type="NCBIfam" id="TIGR03594">
    <property type="entry name" value="GTPase_EngA"/>
    <property type="match status" value="1"/>
</dbReference>
<dbReference type="PANTHER" id="PTHR43834:SF6">
    <property type="entry name" value="GTPASE DER"/>
    <property type="match status" value="1"/>
</dbReference>
<dbReference type="AlphaFoldDB" id="A0A0C1BXB1"/>
<evidence type="ECO:0000256" key="4">
    <source>
        <dbReference type="ARBA" id="ARBA00022737"/>
    </source>
</evidence>
<dbReference type="FunFam" id="3.40.50.300:FF:000040">
    <property type="entry name" value="GTPase Der"/>
    <property type="match status" value="1"/>
</dbReference>
<dbReference type="Proteomes" id="UP000031307">
    <property type="component" value="Unassembled WGS sequence"/>
</dbReference>
<feature type="compositionally biased region" description="Basic and acidic residues" evidence="11">
    <location>
        <begin position="456"/>
        <end position="472"/>
    </location>
</feature>
<dbReference type="FunFam" id="3.30.300.20:FF:000004">
    <property type="entry name" value="GTPase Der"/>
    <property type="match status" value="1"/>
</dbReference>
<feature type="binding site" evidence="8">
    <location>
        <begin position="205"/>
        <end position="212"/>
    </location>
    <ligand>
        <name>GTP</name>
        <dbReference type="ChEBI" id="CHEBI:37565"/>
        <label>2</label>
    </ligand>
</feature>
<reference evidence="13 14" key="1">
    <citation type="journal article" date="2014" name="Mol. Biol. Evol.">
        <title>Massive expansion of Ubiquitination-related gene families within the Chlamydiae.</title>
        <authorList>
            <person name="Domman D."/>
            <person name="Collingro A."/>
            <person name="Lagkouvardos I."/>
            <person name="Gehre L."/>
            <person name="Weinmaier T."/>
            <person name="Rattei T."/>
            <person name="Subtil A."/>
            <person name="Horn M."/>
        </authorList>
    </citation>
    <scope>NUCLEOTIDE SEQUENCE [LARGE SCALE GENOMIC DNA]</scope>
    <source>
        <strain evidence="13 14">OEW1</strain>
    </source>
</reference>
<evidence type="ECO:0000256" key="5">
    <source>
        <dbReference type="ARBA" id="ARBA00022741"/>
    </source>
</evidence>
<feature type="domain" description="EngA-type G" evidence="12">
    <location>
        <begin position="26"/>
        <end position="190"/>
    </location>
</feature>
<dbReference type="Gene3D" id="3.30.300.20">
    <property type="match status" value="1"/>
</dbReference>
<dbReference type="PIRSF" id="PIRSF006485">
    <property type="entry name" value="GTP-binding_EngA"/>
    <property type="match status" value="1"/>
</dbReference>
<comment type="function">
    <text evidence="8 10">GTPase that plays an essential role in the late steps of ribosome biogenesis.</text>
</comment>
<dbReference type="PATRIC" id="fig|83552.4.peg.2719"/>
<feature type="binding site" evidence="8">
    <location>
        <begin position="252"/>
        <end position="256"/>
    </location>
    <ligand>
        <name>GTP</name>
        <dbReference type="ChEBI" id="CHEBI:37565"/>
        <label>2</label>
    </ligand>
</feature>
<dbReference type="HAMAP" id="MF_00195">
    <property type="entry name" value="GTPase_Der"/>
    <property type="match status" value="1"/>
</dbReference>
<dbReference type="CDD" id="cd01894">
    <property type="entry name" value="EngA1"/>
    <property type="match status" value="1"/>
</dbReference>
<evidence type="ECO:0000256" key="6">
    <source>
        <dbReference type="ARBA" id="ARBA00023134"/>
    </source>
</evidence>
<dbReference type="PROSITE" id="PS51712">
    <property type="entry name" value="G_ENGA"/>
    <property type="match status" value="2"/>
</dbReference>
<dbReference type="EMBL" id="JSAM01000129">
    <property type="protein sequence ID" value="KIA76146.1"/>
    <property type="molecule type" value="Genomic_DNA"/>
</dbReference>
<dbReference type="GO" id="GO:0042254">
    <property type="term" value="P:ribosome biogenesis"/>
    <property type="evidence" value="ECO:0007669"/>
    <property type="project" value="UniProtKB-KW"/>
</dbReference>
<evidence type="ECO:0000313" key="13">
    <source>
        <dbReference type="EMBL" id="KIA76146.1"/>
    </source>
</evidence>
<dbReference type="PANTHER" id="PTHR43834">
    <property type="entry name" value="GTPASE DER"/>
    <property type="match status" value="1"/>
</dbReference>
<comment type="subunit">
    <text evidence="8">Associates with the 50S ribosomal subunit.</text>
</comment>
<dbReference type="InterPro" id="IPR015946">
    <property type="entry name" value="KH_dom-like_a/b"/>
</dbReference>